<feature type="signal peptide" evidence="2">
    <location>
        <begin position="1"/>
        <end position="34"/>
    </location>
</feature>
<gene>
    <name evidence="3" type="ORF">H7C18_28000</name>
</gene>
<dbReference type="PANTHER" id="PTHR47791">
    <property type="entry name" value="MEIOTICALLY UP-REGULATED GENE 191 PROTEIN"/>
    <property type="match status" value="1"/>
</dbReference>
<feature type="chain" id="PRO_5030526092" evidence="2">
    <location>
        <begin position="35"/>
        <end position="423"/>
    </location>
</feature>
<evidence type="ECO:0000313" key="4">
    <source>
        <dbReference type="Proteomes" id="UP000564644"/>
    </source>
</evidence>
<dbReference type="Pfam" id="PF03663">
    <property type="entry name" value="Glyco_hydro_76"/>
    <property type="match status" value="1"/>
</dbReference>
<evidence type="ECO:0000313" key="3">
    <source>
        <dbReference type="EMBL" id="MBB6734776.1"/>
    </source>
</evidence>
<dbReference type="InterPro" id="IPR008928">
    <property type="entry name" value="6-hairpin_glycosidase_sf"/>
</dbReference>
<dbReference type="PANTHER" id="PTHR47791:SF4">
    <property type="entry name" value="(PUTATIVE SECRETED PROTEIN)-RELATED"/>
    <property type="match status" value="1"/>
</dbReference>
<accession>A0A7X0SRI7</accession>
<comment type="caution">
    <text evidence="3">The sequence shown here is derived from an EMBL/GenBank/DDBJ whole genome shotgun (WGS) entry which is preliminary data.</text>
</comment>
<dbReference type="AlphaFoldDB" id="A0A7X0SRI7"/>
<keyword evidence="4" id="KW-1185">Reference proteome</keyword>
<evidence type="ECO:0000256" key="1">
    <source>
        <dbReference type="SAM" id="MobiDB-lite"/>
    </source>
</evidence>
<proteinExistence type="predicted"/>
<feature type="region of interest" description="Disordered" evidence="1">
    <location>
        <begin position="402"/>
        <end position="423"/>
    </location>
</feature>
<dbReference type="RefSeq" id="WP_185132424.1">
    <property type="nucleotide sequence ID" value="NZ_JACJVO010000036.1"/>
</dbReference>
<reference evidence="3 4" key="1">
    <citation type="submission" date="2020-08" db="EMBL/GenBank/DDBJ databases">
        <title>Cohnella phylogeny.</title>
        <authorList>
            <person name="Dunlap C."/>
        </authorList>
    </citation>
    <scope>NUCLEOTIDE SEQUENCE [LARGE SCALE GENOMIC DNA]</scope>
    <source>
        <strain evidence="3 4">CBP 2801</strain>
    </source>
</reference>
<dbReference type="Gene3D" id="1.50.10.20">
    <property type="match status" value="1"/>
</dbReference>
<feature type="compositionally biased region" description="Basic and acidic residues" evidence="1">
    <location>
        <begin position="408"/>
        <end position="417"/>
    </location>
</feature>
<name>A0A7X0SRI7_9BACL</name>
<keyword evidence="2" id="KW-0732">Signal</keyword>
<dbReference type="EMBL" id="JACJVO010000036">
    <property type="protein sequence ID" value="MBB6734776.1"/>
    <property type="molecule type" value="Genomic_DNA"/>
</dbReference>
<dbReference type="Proteomes" id="UP000564644">
    <property type="component" value="Unassembled WGS sequence"/>
</dbReference>
<organism evidence="3 4">
    <name type="scientific">Cohnella zeiphila</name>
    <dbReference type="NCBI Taxonomy" id="2761120"/>
    <lineage>
        <taxon>Bacteria</taxon>
        <taxon>Bacillati</taxon>
        <taxon>Bacillota</taxon>
        <taxon>Bacilli</taxon>
        <taxon>Bacillales</taxon>
        <taxon>Paenibacillaceae</taxon>
        <taxon>Cohnella</taxon>
    </lineage>
</organism>
<evidence type="ECO:0000256" key="2">
    <source>
        <dbReference type="SAM" id="SignalP"/>
    </source>
</evidence>
<dbReference type="InterPro" id="IPR053169">
    <property type="entry name" value="MUG_Protein"/>
</dbReference>
<sequence>MRKQSYFKQKSKVVFMIGIQLLLALGLVSGSAGAASAGAGSGYWTAAQETHDFTVGNLLTSYHSYRTSIGDHTTTEWYNASQIYADAAMVRLGDSSYLPYLNDAYAFMSHMWDFGSPIGGYFALGNIDGTGAGGDKYVDDASLTGNAYLDAYEATSGTTQTNYLNSAIAIANWLMNSGLWDSTSGGGFWWTTNKTIPGFQIKGSEVNALACQLFLRLYRITGADYYKQWADSIYDWLNSEMLDSNGLYNWEYDQGCGCVQTAQFTYDNAIMIEVNLLYKDITGDNAYLTKAEALATNMNSVLWNTQNSNGAFIINTWDPRLSPVYSGWASQSFIKLYEADGNIAWLNTARQNIDTLNDKLRNTADLGYYSSWSPAANAVDDMTCRTVNQAWMQRVQALMSQYGKNGKASKDKKEQSPKHGKNV</sequence>
<dbReference type="GO" id="GO:0005975">
    <property type="term" value="P:carbohydrate metabolic process"/>
    <property type="evidence" value="ECO:0007669"/>
    <property type="project" value="InterPro"/>
</dbReference>
<keyword evidence="3" id="KW-0413">Isomerase</keyword>
<dbReference type="InterPro" id="IPR005198">
    <property type="entry name" value="Glyco_hydro_76"/>
</dbReference>
<dbReference type="GO" id="GO:0016853">
    <property type="term" value="F:isomerase activity"/>
    <property type="evidence" value="ECO:0007669"/>
    <property type="project" value="UniProtKB-KW"/>
</dbReference>
<protein>
    <submittedName>
        <fullName evidence="3">AGE family epimerase/isomerase</fullName>
    </submittedName>
</protein>
<dbReference type="SUPFAM" id="SSF48208">
    <property type="entry name" value="Six-hairpin glycosidases"/>
    <property type="match status" value="1"/>
</dbReference>